<dbReference type="GO" id="GO:0003824">
    <property type="term" value="F:catalytic activity"/>
    <property type="evidence" value="ECO:0007669"/>
    <property type="project" value="InterPro"/>
</dbReference>
<proteinExistence type="predicted"/>
<dbReference type="RefSeq" id="WP_149399336.1">
    <property type="nucleotide sequence ID" value="NZ_BIXY01000001.1"/>
</dbReference>
<dbReference type="EMBL" id="BIXY01000001">
    <property type="protein sequence ID" value="GCF06607.1"/>
    <property type="molecule type" value="Genomic_DNA"/>
</dbReference>
<dbReference type="GO" id="GO:0016020">
    <property type="term" value="C:membrane"/>
    <property type="evidence" value="ECO:0007669"/>
    <property type="project" value="GOC"/>
</dbReference>
<sequence>MTRVVSYNILAGGYSFRERGAKRTEQLLKIIRSAQPDIVGLPEGINPQVPGPMVAAELAEALGMQLVPGGLPTSRQDYQTAFMTRLPIVSVKHYDRPGILARPLLEVCVEEENGQHLTIFVIHLSASFNRGRAGGHIRMREMQEILKIMEPLRLAGKPHLLMGDFNTLSPKDAFTASALLKYVVGLDVKRKDKTLNDGHPYLDSVVPPKLRIFNPLLHIVARTPFLLALFDLAASIYAPRGCIRLLTREYQDCFRRLHPSEQGFTCPAAAPAGRIDYIFANSVLAERLEMCRVLETGEDDLPGEQASDHLAITAEFGAGVIADQPVTSSSDMSMHS</sequence>
<keyword evidence="3" id="KW-1185">Reference proteome</keyword>
<dbReference type="PANTHER" id="PTHR14859:SF1">
    <property type="entry name" value="PGAP2-INTERACTING PROTEIN"/>
    <property type="match status" value="1"/>
</dbReference>
<dbReference type="Proteomes" id="UP000322530">
    <property type="component" value="Unassembled WGS sequence"/>
</dbReference>
<dbReference type="PANTHER" id="PTHR14859">
    <property type="entry name" value="CALCOFLUOR WHITE HYPERSENSITIVE PROTEIN PRECURSOR"/>
    <property type="match status" value="1"/>
</dbReference>
<dbReference type="InterPro" id="IPR036691">
    <property type="entry name" value="Endo/exonu/phosph_ase_sf"/>
</dbReference>
<dbReference type="Gene3D" id="3.60.10.10">
    <property type="entry name" value="Endonuclease/exonuclease/phosphatase"/>
    <property type="match status" value="1"/>
</dbReference>
<dbReference type="InterPro" id="IPR005135">
    <property type="entry name" value="Endo/exonuclease/phosphatase"/>
</dbReference>
<organism evidence="2 3">
    <name type="scientific">Dictyobacter arantiisoli</name>
    <dbReference type="NCBI Taxonomy" id="2014874"/>
    <lineage>
        <taxon>Bacteria</taxon>
        <taxon>Bacillati</taxon>
        <taxon>Chloroflexota</taxon>
        <taxon>Ktedonobacteria</taxon>
        <taxon>Ktedonobacterales</taxon>
        <taxon>Dictyobacteraceae</taxon>
        <taxon>Dictyobacter</taxon>
    </lineage>
</organism>
<dbReference type="GO" id="GO:0006506">
    <property type="term" value="P:GPI anchor biosynthetic process"/>
    <property type="evidence" value="ECO:0007669"/>
    <property type="project" value="TreeGrafter"/>
</dbReference>
<dbReference type="InterPro" id="IPR051916">
    <property type="entry name" value="GPI-anchor_lipid_remodeler"/>
</dbReference>
<accession>A0A5A5T5K1</accession>
<evidence type="ECO:0000259" key="1">
    <source>
        <dbReference type="Pfam" id="PF03372"/>
    </source>
</evidence>
<gene>
    <name evidence="2" type="ORF">KDI_01710</name>
</gene>
<dbReference type="OrthoDB" id="144782at2"/>
<comment type="caution">
    <text evidence="2">The sequence shown here is derived from an EMBL/GenBank/DDBJ whole genome shotgun (WGS) entry which is preliminary data.</text>
</comment>
<dbReference type="AlphaFoldDB" id="A0A5A5T5K1"/>
<protein>
    <recommendedName>
        <fullName evidence="1">Endonuclease/exonuclease/phosphatase domain-containing protein</fullName>
    </recommendedName>
</protein>
<reference evidence="2 3" key="1">
    <citation type="submission" date="2019-01" db="EMBL/GenBank/DDBJ databases">
        <title>Draft genome sequence of Dictyobacter sp. Uno17.</title>
        <authorList>
            <person name="Wang C.M."/>
            <person name="Zheng Y."/>
            <person name="Sakai Y."/>
            <person name="Abe K."/>
            <person name="Yokota A."/>
            <person name="Yabe S."/>
        </authorList>
    </citation>
    <scope>NUCLEOTIDE SEQUENCE [LARGE SCALE GENOMIC DNA]</scope>
    <source>
        <strain evidence="2 3">Uno17</strain>
    </source>
</reference>
<dbReference type="Pfam" id="PF03372">
    <property type="entry name" value="Exo_endo_phos"/>
    <property type="match status" value="1"/>
</dbReference>
<name>A0A5A5T5K1_9CHLR</name>
<dbReference type="SUPFAM" id="SSF56219">
    <property type="entry name" value="DNase I-like"/>
    <property type="match status" value="1"/>
</dbReference>
<evidence type="ECO:0000313" key="3">
    <source>
        <dbReference type="Proteomes" id="UP000322530"/>
    </source>
</evidence>
<evidence type="ECO:0000313" key="2">
    <source>
        <dbReference type="EMBL" id="GCF06607.1"/>
    </source>
</evidence>
<feature type="domain" description="Endonuclease/exonuclease/phosphatase" evidence="1">
    <location>
        <begin position="5"/>
        <end position="309"/>
    </location>
</feature>